<dbReference type="Pfam" id="PF07690">
    <property type="entry name" value="MFS_1"/>
    <property type="match status" value="1"/>
</dbReference>
<dbReference type="InterPro" id="IPR020846">
    <property type="entry name" value="MFS_dom"/>
</dbReference>
<dbReference type="GO" id="GO:0022857">
    <property type="term" value="F:transmembrane transporter activity"/>
    <property type="evidence" value="ECO:0007669"/>
    <property type="project" value="InterPro"/>
</dbReference>
<feature type="compositionally biased region" description="Acidic residues" evidence="5">
    <location>
        <begin position="455"/>
        <end position="466"/>
    </location>
</feature>
<dbReference type="GO" id="GO:0016020">
    <property type="term" value="C:membrane"/>
    <property type="evidence" value="ECO:0007669"/>
    <property type="project" value="UniProtKB-SubCell"/>
</dbReference>
<feature type="transmembrane region" description="Helical" evidence="6">
    <location>
        <begin position="337"/>
        <end position="366"/>
    </location>
</feature>
<comment type="subcellular location">
    <subcellularLocation>
        <location evidence="1">Membrane</location>
        <topology evidence="1">Multi-pass membrane protein</topology>
    </subcellularLocation>
</comment>
<evidence type="ECO:0000256" key="2">
    <source>
        <dbReference type="ARBA" id="ARBA00022692"/>
    </source>
</evidence>
<evidence type="ECO:0000256" key="7">
    <source>
        <dbReference type="SAM" id="SignalP"/>
    </source>
</evidence>
<dbReference type="InterPro" id="IPR011701">
    <property type="entry name" value="MFS"/>
</dbReference>
<dbReference type="AlphaFoldDB" id="A0A9Q0MGJ8"/>
<organism evidence="9 10">
    <name type="scientific">Blomia tropicalis</name>
    <name type="common">Mite</name>
    <dbReference type="NCBI Taxonomy" id="40697"/>
    <lineage>
        <taxon>Eukaryota</taxon>
        <taxon>Metazoa</taxon>
        <taxon>Ecdysozoa</taxon>
        <taxon>Arthropoda</taxon>
        <taxon>Chelicerata</taxon>
        <taxon>Arachnida</taxon>
        <taxon>Acari</taxon>
        <taxon>Acariformes</taxon>
        <taxon>Sarcoptiformes</taxon>
        <taxon>Astigmata</taxon>
        <taxon>Glycyphagoidea</taxon>
        <taxon>Echimyopodidae</taxon>
        <taxon>Blomia</taxon>
    </lineage>
</organism>
<feature type="region of interest" description="Disordered" evidence="5">
    <location>
        <begin position="455"/>
        <end position="475"/>
    </location>
</feature>
<feature type="transmembrane region" description="Helical" evidence="6">
    <location>
        <begin position="386"/>
        <end position="411"/>
    </location>
</feature>
<evidence type="ECO:0000256" key="3">
    <source>
        <dbReference type="ARBA" id="ARBA00022989"/>
    </source>
</evidence>
<name>A0A9Q0MGJ8_BLOTA</name>
<keyword evidence="3 6" id="KW-1133">Transmembrane helix</keyword>
<evidence type="ECO:0000259" key="8">
    <source>
        <dbReference type="PROSITE" id="PS50850"/>
    </source>
</evidence>
<feature type="transmembrane region" description="Helical" evidence="6">
    <location>
        <begin position="68"/>
        <end position="91"/>
    </location>
</feature>
<sequence>MAIPIRWLVSLLGIYACALVYTQRSGMSVAIVAMTSNNDNDNNSNVTVNRNGVTAFQSKKEFDWNESLQGIVLGSQFYLYIVVPTFAGWATDIFGGKWVTFIGTIVPAILSVITPVATRAGGVGALIAIRTIMGGFHGCVYPALFSLYVKWFPARERANANAGLSFGGGLGSTIMYILAGWLCQTNIGWPMVFYGNTLLYIPWLILWIFLCTNDPADNRHVTETELNYIKSNLPKTNMKRKPVKWGKIITSIPVWSSLITKLCCGFGYFLLLQKMPSYLFTVFGIDTFKNGAVSGAATLGQGVFGLIAAPVSNWIIKRFNIRSIIVRKIFQSIAMMGPALCLCMVPVFACNSTGVIAMLIASMMLYGTFTGGEWTVISEYAPNSAGAVFGFANILAFSAGVFSPFLVGLLLDSEEAANQREKWNLIFFITAGIYLFGSIVFILFGTDKQQSWDKDEEYLDDKDDELSQTNDREKA</sequence>
<gene>
    <name evidence="9" type="ORF">RDWZM_003669</name>
</gene>
<dbReference type="Proteomes" id="UP001142055">
    <property type="component" value="Chromosome 1"/>
</dbReference>
<dbReference type="FunFam" id="1.20.1250.20:FF:000532">
    <property type="entry name" value="SLC (SoLute Carrier) homolog"/>
    <property type="match status" value="1"/>
</dbReference>
<dbReference type="InterPro" id="IPR036259">
    <property type="entry name" value="MFS_trans_sf"/>
</dbReference>
<feature type="signal peptide" evidence="7">
    <location>
        <begin position="1"/>
        <end position="22"/>
    </location>
</feature>
<feature type="domain" description="Major facilitator superfamily (MFS) profile" evidence="8">
    <location>
        <begin position="14"/>
        <end position="449"/>
    </location>
</feature>
<comment type="caution">
    <text evidence="9">The sequence shown here is derived from an EMBL/GenBank/DDBJ whole genome shotgun (WGS) entry which is preliminary data.</text>
</comment>
<reference evidence="9" key="1">
    <citation type="submission" date="2022-12" db="EMBL/GenBank/DDBJ databases">
        <title>Genome assemblies of Blomia tropicalis.</title>
        <authorList>
            <person name="Cui Y."/>
        </authorList>
    </citation>
    <scope>NUCLEOTIDE SEQUENCE</scope>
    <source>
        <tissue evidence="9">Adult mites</tissue>
    </source>
</reference>
<dbReference type="PANTHER" id="PTHR11662:SF399">
    <property type="entry name" value="FI19708P1-RELATED"/>
    <property type="match status" value="1"/>
</dbReference>
<keyword evidence="2 6" id="KW-0812">Transmembrane</keyword>
<protein>
    <recommendedName>
        <fullName evidence="8">Major facilitator superfamily (MFS) profile domain-containing protein</fullName>
    </recommendedName>
</protein>
<proteinExistence type="predicted"/>
<dbReference type="EMBL" id="JAPWDV010000001">
    <property type="protein sequence ID" value="KAJ6225124.1"/>
    <property type="molecule type" value="Genomic_DNA"/>
</dbReference>
<dbReference type="GO" id="GO:0006820">
    <property type="term" value="P:monoatomic anion transport"/>
    <property type="evidence" value="ECO:0007669"/>
    <property type="project" value="TreeGrafter"/>
</dbReference>
<feature type="transmembrane region" description="Helical" evidence="6">
    <location>
        <begin position="248"/>
        <end position="271"/>
    </location>
</feature>
<evidence type="ECO:0000256" key="4">
    <source>
        <dbReference type="ARBA" id="ARBA00023136"/>
    </source>
</evidence>
<dbReference type="PROSITE" id="PS50850">
    <property type="entry name" value="MFS"/>
    <property type="match status" value="1"/>
</dbReference>
<dbReference type="Gene3D" id="1.20.1250.20">
    <property type="entry name" value="MFS general substrate transporter like domains"/>
    <property type="match status" value="2"/>
</dbReference>
<evidence type="ECO:0000313" key="9">
    <source>
        <dbReference type="EMBL" id="KAJ6225124.1"/>
    </source>
</evidence>
<keyword evidence="4 6" id="KW-0472">Membrane</keyword>
<feature type="transmembrane region" description="Helical" evidence="6">
    <location>
        <begin position="291"/>
        <end position="316"/>
    </location>
</feature>
<feature type="transmembrane region" description="Helical" evidence="6">
    <location>
        <begin position="423"/>
        <end position="444"/>
    </location>
</feature>
<evidence type="ECO:0000256" key="5">
    <source>
        <dbReference type="SAM" id="MobiDB-lite"/>
    </source>
</evidence>
<feature type="transmembrane region" description="Helical" evidence="6">
    <location>
        <begin position="160"/>
        <end position="179"/>
    </location>
</feature>
<evidence type="ECO:0000256" key="6">
    <source>
        <dbReference type="SAM" id="Phobius"/>
    </source>
</evidence>
<accession>A0A9Q0MGJ8</accession>
<feature type="transmembrane region" description="Helical" evidence="6">
    <location>
        <begin position="98"/>
        <end position="117"/>
    </location>
</feature>
<keyword evidence="7" id="KW-0732">Signal</keyword>
<evidence type="ECO:0000256" key="1">
    <source>
        <dbReference type="ARBA" id="ARBA00004141"/>
    </source>
</evidence>
<dbReference type="InterPro" id="IPR050382">
    <property type="entry name" value="MFS_Na/Anion_cotransporter"/>
</dbReference>
<dbReference type="OMA" id="GGKWIAF"/>
<keyword evidence="10" id="KW-1185">Reference proteome</keyword>
<feature type="transmembrane region" description="Helical" evidence="6">
    <location>
        <begin position="191"/>
        <end position="210"/>
    </location>
</feature>
<dbReference type="SUPFAM" id="SSF103473">
    <property type="entry name" value="MFS general substrate transporter"/>
    <property type="match status" value="1"/>
</dbReference>
<dbReference type="PANTHER" id="PTHR11662">
    <property type="entry name" value="SOLUTE CARRIER FAMILY 17"/>
    <property type="match status" value="1"/>
</dbReference>
<dbReference type="PROSITE" id="PS51257">
    <property type="entry name" value="PROKAR_LIPOPROTEIN"/>
    <property type="match status" value="1"/>
</dbReference>
<feature type="transmembrane region" description="Helical" evidence="6">
    <location>
        <begin position="123"/>
        <end position="148"/>
    </location>
</feature>
<feature type="chain" id="PRO_5040281594" description="Major facilitator superfamily (MFS) profile domain-containing protein" evidence="7">
    <location>
        <begin position="23"/>
        <end position="475"/>
    </location>
</feature>
<evidence type="ECO:0000313" key="10">
    <source>
        <dbReference type="Proteomes" id="UP001142055"/>
    </source>
</evidence>